<evidence type="ECO:0000259" key="2">
    <source>
        <dbReference type="PROSITE" id="PS51485"/>
    </source>
</evidence>
<dbReference type="RefSeq" id="XP_040970243.1">
    <property type="nucleotide sequence ID" value="XM_041114309.1"/>
</dbReference>
<dbReference type="Gene3D" id="2.60.40.420">
    <property type="entry name" value="Cupredoxins - blue copper proteins"/>
    <property type="match status" value="1"/>
</dbReference>
<evidence type="ECO:0000256" key="1">
    <source>
        <dbReference type="SAM" id="Phobius"/>
    </source>
</evidence>
<feature type="domain" description="Phytocyanin" evidence="2">
    <location>
        <begin position="73"/>
        <end position="172"/>
    </location>
</feature>
<dbReference type="InterPro" id="IPR008972">
    <property type="entry name" value="Cupredoxin"/>
</dbReference>
<reference evidence="3" key="1">
    <citation type="journal article" date="2020" name="Nat. Genet.">
        <title>Genomic diversifications of five Gossypium allopolyploid species and their impact on cotton improvement.</title>
        <authorList>
            <person name="Chen Z.J."/>
            <person name="Sreedasyam A."/>
            <person name="Ando A."/>
            <person name="Song Q."/>
            <person name="De Santiago L.M."/>
            <person name="Hulse-Kemp A.M."/>
            <person name="Ding M."/>
            <person name="Ye W."/>
            <person name="Kirkbride R.C."/>
            <person name="Jenkins J."/>
            <person name="Plott C."/>
            <person name="Lovell J."/>
            <person name="Lin Y.M."/>
            <person name="Vaughn R."/>
            <person name="Liu B."/>
            <person name="Simpson S."/>
            <person name="Scheffler B.E."/>
            <person name="Wen L."/>
            <person name="Saski C.A."/>
            <person name="Grover C.E."/>
            <person name="Hu G."/>
            <person name="Conover J.L."/>
            <person name="Carlson J.W."/>
            <person name="Shu S."/>
            <person name="Boston L.B."/>
            <person name="Williams M."/>
            <person name="Peterson D.G."/>
            <person name="McGee K."/>
            <person name="Jones D.C."/>
            <person name="Wendel J.F."/>
            <person name="Stelly D.M."/>
            <person name="Grimwood J."/>
            <person name="Schmutz J."/>
        </authorList>
    </citation>
    <scope>NUCLEOTIDE SEQUENCE [LARGE SCALE GENOMIC DNA]</scope>
    <source>
        <strain evidence="3">cv. TM-1</strain>
    </source>
</reference>
<keyword evidence="1" id="KW-0812">Transmembrane</keyword>
<keyword evidence="1" id="KW-0472">Membrane</keyword>
<keyword evidence="3" id="KW-1185">Reference proteome</keyword>
<dbReference type="PANTHER" id="PTHR33021">
    <property type="entry name" value="BLUE COPPER PROTEIN"/>
    <property type="match status" value="1"/>
</dbReference>
<feature type="transmembrane region" description="Helical" evidence="1">
    <location>
        <begin position="50"/>
        <end position="67"/>
    </location>
</feature>
<dbReference type="InterPro" id="IPR003245">
    <property type="entry name" value="Phytocyanin_dom"/>
</dbReference>
<proteinExistence type="predicted"/>
<dbReference type="Proteomes" id="UP000818029">
    <property type="component" value="Chromosome A05"/>
</dbReference>
<dbReference type="SUPFAM" id="SSF49503">
    <property type="entry name" value="Cupredoxins"/>
    <property type="match status" value="1"/>
</dbReference>
<dbReference type="InterPro" id="IPR039391">
    <property type="entry name" value="Phytocyanin-like"/>
</dbReference>
<gene>
    <name evidence="4" type="primary">LOC121229610</name>
</gene>
<protein>
    <submittedName>
        <fullName evidence="4">Lamin-like protein isoform X1</fullName>
    </submittedName>
</protein>
<organism evidence="3 4">
    <name type="scientific">Gossypium hirsutum</name>
    <name type="common">Upland cotton</name>
    <name type="synonym">Gossypium mexicanum</name>
    <dbReference type="NCBI Taxonomy" id="3635"/>
    <lineage>
        <taxon>Eukaryota</taxon>
        <taxon>Viridiplantae</taxon>
        <taxon>Streptophyta</taxon>
        <taxon>Embryophyta</taxon>
        <taxon>Tracheophyta</taxon>
        <taxon>Spermatophyta</taxon>
        <taxon>Magnoliopsida</taxon>
        <taxon>eudicotyledons</taxon>
        <taxon>Gunneridae</taxon>
        <taxon>Pentapetalae</taxon>
        <taxon>rosids</taxon>
        <taxon>malvids</taxon>
        <taxon>Malvales</taxon>
        <taxon>Malvaceae</taxon>
        <taxon>Malvoideae</taxon>
        <taxon>Gossypium</taxon>
    </lineage>
</organism>
<accession>A0ABM3BTA3</accession>
<dbReference type="Pfam" id="PF02298">
    <property type="entry name" value="Cu_bind_like"/>
    <property type="match status" value="1"/>
</dbReference>
<keyword evidence="1" id="KW-1133">Transmembrane helix</keyword>
<evidence type="ECO:0000313" key="3">
    <source>
        <dbReference type="Proteomes" id="UP000818029"/>
    </source>
</evidence>
<sequence>MANPLFKKTSSSTYASPGIRRRQLYIVVTITTLLAAFVIAKGNMGVEKKFFVKFELMLMAILMMVSMESSMAALHRVGGKLGWNPNVNYSEWSDHERFYVGDWLLFNFDKRYFNVLEVNETSYDNCNDQGFIKNITRGGRDVVELTQLRPYYFLSSGGYCYHGMKVAVNVEMLPPAPEPAPVKNGSLTSDAVRLKIFHYMISFAVAYYYLVLLF</sequence>
<feature type="transmembrane region" description="Helical" evidence="1">
    <location>
        <begin position="24"/>
        <end position="44"/>
    </location>
</feature>
<dbReference type="PANTHER" id="PTHR33021:SF262">
    <property type="entry name" value="EARLY NODULIN-LIKE PROTEIN 20"/>
    <property type="match status" value="1"/>
</dbReference>
<evidence type="ECO:0000313" key="4">
    <source>
        <dbReference type="RefSeq" id="XP_040970243.1"/>
    </source>
</evidence>
<feature type="transmembrane region" description="Helical" evidence="1">
    <location>
        <begin position="196"/>
        <end position="213"/>
    </location>
</feature>
<dbReference type="PROSITE" id="PS51485">
    <property type="entry name" value="PHYTOCYANIN"/>
    <property type="match status" value="1"/>
</dbReference>
<name>A0ABM3BTA3_GOSHI</name>
<dbReference type="GeneID" id="121229610"/>
<reference evidence="4" key="2">
    <citation type="submission" date="2025-08" db="UniProtKB">
        <authorList>
            <consortium name="RefSeq"/>
        </authorList>
    </citation>
    <scope>IDENTIFICATION</scope>
</reference>